<dbReference type="EMBL" id="ML976662">
    <property type="protein sequence ID" value="KAF1977951.1"/>
    <property type="molecule type" value="Genomic_DNA"/>
</dbReference>
<keyword evidence="5" id="KW-0408">Iron</keyword>
<accession>A0A6A5VL43</accession>
<evidence type="ECO:0000256" key="1">
    <source>
        <dbReference type="ARBA" id="ARBA00001966"/>
    </source>
</evidence>
<evidence type="ECO:0000256" key="8">
    <source>
        <dbReference type="ARBA" id="ARBA00023128"/>
    </source>
</evidence>
<keyword evidence="7" id="KW-0051">Antiviral defense</keyword>
<dbReference type="NCBIfam" id="NF038283">
    <property type="entry name" value="viperin_w_prok"/>
    <property type="match status" value="1"/>
</dbReference>
<evidence type="ECO:0000256" key="4">
    <source>
        <dbReference type="ARBA" id="ARBA00022723"/>
    </source>
</evidence>
<dbReference type="InterPro" id="IPR051196">
    <property type="entry name" value="RSAD2/Viperin_antiviral"/>
</dbReference>
<dbReference type="InterPro" id="IPR013785">
    <property type="entry name" value="Aldolase_TIM"/>
</dbReference>
<name>A0A6A5VL43_9PLEO</name>
<dbReference type="PANTHER" id="PTHR21339">
    <property type="entry name" value="RADICAL S-ADENOSYL METHIONINE DOMAIN-CONTAINING PROTEIN 2"/>
    <property type="match status" value="1"/>
</dbReference>
<keyword evidence="4" id="KW-0479">Metal-binding</keyword>
<gene>
    <name evidence="10" type="ORF">BU23DRAFT_526594</name>
</gene>
<dbReference type="GO" id="GO:0046872">
    <property type="term" value="F:metal ion binding"/>
    <property type="evidence" value="ECO:0007669"/>
    <property type="project" value="UniProtKB-KW"/>
</dbReference>
<dbReference type="CDD" id="cd01335">
    <property type="entry name" value="Radical_SAM"/>
    <property type="match status" value="1"/>
</dbReference>
<dbReference type="InterPro" id="IPR007197">
    <property type="entry name" value="rSAM"/>
</dbReference>
<dbReference type="PROSITE" id="PS51918">
    <property type="entry name" value="RADICAL_SAM"/>
    <property type="match status" value="1"/>
</dbReference>
<evidence type="ECO:0000256" key="5">
    <source>
        <dbReference type="ARBA" id="ARBA00023004"/>
    </source>
</evidence>
<dbReference type="Proteomes" id="UP000800036">
    <property type="component" value="Unassembled WGS sequence"/>
</dbReference>
<dbReference type="GO" id="GO:0003824">
    <property type="term" value="F:catalytic activity"/>
    <property type="evidence" value="ECO:0007669"/>
    <property type="project" value="InterPro"/>
</dbReference>
<dbReference type="SFLD" id="SFLDF00318">
    <property type="entry name" value="Viperin"/>
    <property type="match status" value="1"/>
</dbReference>
<evidence type="ECO:0000256" key="6">
    <source>
        <dbReference type="ARBA" id="ARBA00023014"/>
    </source>
</evidence>
<dbReference type="Gene3D" id="3.20.20.70">
    <property type="entry name" value="Aldolase class I"/>
    <property type="match status" value="1"/>
</dbReference>
<dbReference type="InterPro" id="IPR058240">
    <property type="entry name" value="rSAM_sf"/>
</dbReference>
<feature type="domain" description="Radical SAM core" evidence="9">
    <location>
        <begin position="37"/>
        <end position="251"/>
    </location>
</feature>
<dbReference type="GO" id="GO:0051539">
    <property type="term" value="F:4 iron, 4 sulfur cluster binding"/>
    <property type="evidence" value="ECO:0007669"/>
    <property type="project" value="UniProtKB-KW"/>
</dbReference>
<evidence type="ECO:0000256" key="7">
    <source>
        <dbReference type="ARBA" id="ARBA00023118"/>
    </source>
</evidence>
<dbReference type="OrthoDB" id="549750at2759"/>
<dbReference type="SFLD" id="SFLDS00029">
    <property type="entry name" value="Radical_SAM"/>
    <property type="match status" value="1"/>
</dbReference>
<evidence type="ECO:0000256" key="3">
    <source>
        <dbReference type="ARBA" id="ARBA00022691"/>
    </source>
</evidence>
<evidence type="ECO:0000313" key="11">
    <source>
        <dbReference type="Proteomes" id="UP000800036"/>
    </source>
</evidence>
<sequence length="345" mass="38646">MPIIKTLAESPAAASVAGTALAAGAAWYLYKRLTDKVTIPKSVNYHYTRKCNAECGFCFHTELSSHHEKLPNAFTALRLLKEAGMEKVNFAGGEPFLYPKHLGKMCKFAKEELKLESVSIVSNGTKVTEKWLREYGVYVDILAVSCDSFIAATNEKIGRKDRGNGKAFDNMKQLFQVRDWCAELGIKFKLNTVVCKLNWEEDMVESLKALAPSRWKVFQVLVVAGENENDERLRNARNFTITDEEFKHFCDKHKSIPNFVPEDNAHMAASYLILDEYLRFLDAGVSKEKTSGSIVEIGVQRALKQINWDETKFVAKGGLYDWSKKSATEGCGGGVSGIDAKELEF</sequence>
<protein>
    <submittedName>
        <fullName evidence="10">Radical SAM enzyme</fullName>
    </submittedName>
</protein>
<dbReference type="SFLD" id="SFLDG01088">
    <property type="entry name" value="antiviral_proteins"/>
    <property type="match status" value="1"/>
</dbReference>
<dbReference type="SUPFAM" id="SSF102114">
    <property type="entry name" value="Radical SAM enzymes"/>
    <property type="match status" value="1"/>
</dbReference>
<evidence type="ECO:0000313" key="10">
    <source>
        <dbReference type="EMBL" id="KAF1977951.1"/>
    </source>
</evidence>
<keyword evidence="11" id="KW-1185">Reference proteome</keyword>
<keyword evidence="2" id="KW-0004">4Fe-4S</keyword>
<dbReference type="Pfam" id="PF04055">
    <property type="entry name" value="Radical_SAM"/>
    <property type="match status" value="1"/>
</dbReference>
<dbReference type="SMART" id="SM00729">
    <property type="entry name" value="Elp3"/>
    <property type="match status" value="1"/>
</dbReference>
<keyword evidence="3" id="KW-0949">S-adenosyl-L-methionine</keyword>
<evidence type="ECO:0000256" key="2">
    <source>
        <dbReference type="ARBA" id="ARBA00022485"/>
    </source>
</evidence>
<dbReference type="SFLD" id="SFLDG01067">
    <property type="entry name" value="SPASM/twitch_domain_containing"/>
    <property type="match status" value="1"/>
</dbReference>
<proteinExistence type="predicted"/>
<dbReference type="InterPro" id="IPR006638">
    <property type="entry name" value="Elp3/MiaA/NifB-like_rSAM"/>
</dbReference>
<dbReference type="PANTHER" id="PTHR21339:SF0">
    <property type="entry name" value="S-ADENOSYLMETHIONINE-DEPENDENT NUCLEOTIDE DEHYDRATASE RSAD2"/>
    <property type="match status" value="1"/>
</dbReference>
<dbReference type="GO" id="GO:0051607">
    <property type="term" value="P:defense response to virus"/>
    <property type="evidence" value="ECO:0007669"/>
    <property type="project" value="UniProtKB-KW"/>
</dbReference>
<reference evidence="10" key="1">
    <citation type="journal article" date="2020" name="Stud. Mycol.">
        <title>101 Dothideomycetes genomes: a test case for predicting lifestyles and emergence of pathogens.</title>
        <authorList>
            <person name="Haridas S."/>
            <person name="Albert R."/>
            <person name="Binder M."/>
            <person name="Bloem J."/>
            <person name="Labutti K."/>
            <person name="Salamov A."/>
            <person name="Andreopoulos B."/>
            <person name="Baker S."/>
            <person name="Barry K."/>
            <person name="Bills G."/>
            <person name="Bluhm B."/>
            <person name="Cannon C."/>
            <person name="Castanera R."/>
            <person name="Culley D."/>
            <person name="Daum C."/>
            <person name="Ezra D."/>
            <person name="Gonzalez J."/>
            <person name="Henrissat B."/>
            <person name="Kuo A."/>
            <person name="Liang C."/>
            <person name="Lipzen A."/>
            <person name="Lutzoni F."/>
            <person name="Magnuson J."/>
            <person name="Mondo S."/>
            <person name="Nolan M."/>
            <person name="Ohm R."/>
            <person name="Pangilinan J."/>
            <person name="Park H.-J."/>
            <person name="Ramirez L."/>
            <person name="Alfaro M."/>
            <person name="Sun H."/>
            <person name="Tritt A."/>
            <person name="Yoshinaga Y."/>
            <person name="Zwiers L.-H."/>
            <person name="Turgeon B."/>
            <person name="Goodwin S."/>
            <person name="Spatafora J."/>
            <person name="Crous P."/>
            <person name="Grigoriev I."/>
        </authorList>
    </citation>
    <scope>NUCLEOTIDE SEQUENCE</scope>
    <source>
        <strain evidence="10">CBS 107.79</strain>
    </source>
</reference>
<keyword evidence="6" id="KW-0411">Iron-sulfur</keyword>
<evidence type="ECO:0000259" key="9">
    <source>
        <dbReference type="PROSITE" id="PS51918"/>
    </source>
</evidence>
<dbReference type="AlphaFoldDB" id="A0A6A5VL43"/>
<comment type="cofactor">
    <cofactor evidence="1">
        <name>[4Fe-4S] cluster</name>
        <dbReference type="ChEBI" id="CHEBI:49883"/>
    </cofactor>
</comment>
<organism evidence="10 11">
    <name type="scientific">Bimuria novae-zelandiae CBS 107.79</name>
    <dbReference type="NCBI Taxonomy" id="1447943"/>
    <lineage>
        <taxon>Eukaryota</taxon>
        <taxon>Fungi</taxon>
        <taxon>Dikarya</taxon>
        <taxon>Ascomycota</taxon>
        <taxon>Pezizomycotina</taxon>
        <taxon>Dothideomycetes</taxon>
        <taxon>Pleosporomycetidae</taxon>
        <taxon>Pleosporales</taxon>
        <taxon>Massarineae</taxon>
        <taxon>Didymosphaeriaceae</taxon>
        <taxon>Bimuria</taxon>
    </lineage>
</organism>
<keyword evidence="8" id="KW-0496">Mitochondrion</keyword>